<dbReference type="Proteomes" id="UP001177021">
    <property type="component" value="Unassembled WGS sequence"/>
</dbReference>
<keyword evidence="2" id="KW-1185">Reference proteome</keyword>
<dbReference type="EMBL" id="CASHSV030000409">
    <property type="protein sequence ID" value="CAJ2663871.1"/>
    <property type="molecule type" value="Genomic_DNA"/>
</dbReference>
<sequence length="368" mass="40173">MSTSPPNPMLPRKCSDCKKTFILPTSCVVCPLCLQDDNFMAMTETQFLNQPLKEVEDHKDDGSDTTLFTEYRGDKLYRKPRHPGRIIETAFLSGVKLPRGTYVPNILHNSSLSGIQLEAAVHICQRHTQKIGNGATAGFLLGDGTGVGKGRTIAGVIRENWSHGRKKSLWISSNSILNLDVRRDLDDVGASSISVHPLNTLSYDELGITEGVIFLTYSCLIASNKNDVTRMGQLLKWCGTGFDGLIIFDESQKGKNSNPKMGKPTKAAEAVCNIQIKLPNARVVYSSATGASEPRDMGYMVRLGLWGDGTCFPDFGAFIDNIEKGDVGALELVAMDMKARGMYISRTLSYEGANVAIVVAVLNDKMIV</sequence>
<evidence type="ECO:0000313" key="1">
    <source>
        <dbReference type="EMBL" id="CAJ2663871.1"/>
    </source>
</evidence>
<proteinExistence type="predicted"/>
<reference evidence="1" key="1">
    <citation type="submission" date="2023-10" db="EMBL/GenBank/DDBJ databases">
        <authorList>
            <person name="Rodriguez Cubillos JULIANA M."/>
            <person name="De Vega J."/>
        </authorList>
    </citation>
    <scope>NUCLEOTIDE SEQUENCE</scope>
</reference>
<name>A0ACB0L600_TRIPR</name>
<organism evidence="1 2">
    <name type="scientific">Trifolium pratense</name>
    <name type="common">Red clover</name>
    <dbReference type="NCBI Taxonomy" id="57577"/>
    <lineage>
        <taxon>Eukaryota</taxon>
        <taxon>Viridiplantae</taxon>
        <taxon>Streptophyta</taxon>
        <taxon>Embryophyta</taxon>
        <taxon>Tracheophyta</taxon>
        <taxon>Spermatophyta</taxon>
        <taxon>Magnoliopsida</taxon>
        <taxon>eudicotyledons</taxon>
        <taxon>Gunneridae</taxon>
        <taxon>Pentapetalae</taxon>
        <taxon>rosids</taxon>
        <taxon>fabids</taxon>
        <taxon>Fabales</taxon>
        <taxon>Fabaceae</taxon>
        <taxon>Papilionoideae</taxon>
        <taxon>50 kb inversion clade</taxon>
        <taxon>NPAAA clade</taxon>
        <taxon>Hologalegina</taxon>
        <taxon>IRL clade</taxon>
        <taxon>Trifolieae</taxon>
        <taxon>Trifolium</taxon>
    </lineage>
</organism>
<comment type="caution">
    <text evidence="1">The sequence shown here is derived from an EMBL/GenBank/DDBJ whole genome shotgun (WGS) entry which is preliminary data.</text>
</comment>
<protein>
    <submittedName>
        <fullName evidence="1">Uncharacterized protein</fullName>
    </submittedName>
</protein>
<evidence type="ECO:0000313" key="2">
    <source>
        <dbReference type="Proteomes" id="UP001177021"/>
    </source>
</evidence>
<gene>
    <name evidence="1" type="ORF">MILVUS5_LOCUS29211</name>
</gene>
<accession>A0ACB0L600</accession>